<gene>
    <name evidence="1" type="ORF">L6164_022679</name>
</gene>
<proteinExistence type="predicted"/>
<keyword evidence="2" id="KW-1185">Reference proteome</keyword>
<accession>A0ACB9MIV3</accession>
<protein>
    <submittedName>
        <fullName evidence="1">Uncharacterized protein</fullName>
    </submittedName>
</protein>
<dbReference type="EMBL" id="CM039434">
    <property type="protein sequence ID" value="KAI4323041.1"/>
    <property type="molecule type" value="Genomic_DNA"/>
</dbReference>
<sequence>MALLAAGFAPITTVQLPNFKPQQRSKCFIISAGPKRSTLSGGRGAQTNSLSIFEESKIVISSTETKKNYKKGKAKEEVNEDEANKSG</sequence>
<evidence type="ECO:0000313" key="2">
    <source>
        <dbReference type="Proteomes" id="UP000828941"/>
    </source>
</evidence>
<organism evidence="1 2">
    <name type="scientific">Bauhinia variegata</name>
    <name type="common">Purple orchid tree</name>
    <name type="synonym">Phanera variegata</name>
    <dbReference type="NCBI Taxonomy" id="167791"/>
    <lineage>
        <taxon>Eukaryota</taxon>
        <taxon>Viridiplantae</taxon>
        <taxon>Streptophyta</taxon>
        <taxon>Embryophyta</taxon>
        <taxon>Tracheophyta</taxon>
        <taxon>Spermatophyta</taxon>
        <taxon>Magnoliopsida</taxon>
        <taxon>eudicotyledons</taxon>
        <taxon>Gunneridae</taxon>
        <taxon>Pentapetalae</taxon>
        <taxon>rosids</taxon>
        <taxon>fabids</taxon>
        <taxon>Fabales</taxon>
        <taxon>Fabaceae</taxon>
        <taxon>Cercidoideae</taxon>
        <taxon>Cercideae</taxon>
        <taxon>Bauhiniinae</taxon>
        <taxon>Bauhinia</taxon>
    </lineage>
</organism>
<name>A0ACB9MIV3_BAUVA</name>
<dbReference type="Proteomes" id="UP000828941">
    <property type="component" value="Chromosome 9"/>
</dbReference>
<reference evidence="1 2" key="1">
    <citation type="journal article" date="2022" name="DNA Res.">
        <title>Chromosomal-level genome assembly of the orchid tree Bauhinia variegata (Leguminosae; Cercidoideae) supports the allotetraploid origin hypothesis of Bauhinia.</title>
        <authorList>
            <person name="Zhong Y."/>
            <person name="Chen Y."/>
            <person name="Zheng D."/>
            <person name="Pang J."/>
            <person name="Liu Y."/>
            <person name="Luo S."/>
            <person name="Meng S."/>
            <person name="Qian L."/>
            <person name="Wei D."/>
            <person name="Dai S."/>
            <person name="Zhou R."/>
        </authorList>
    </citation>
    <scope>NUCLEOTIDE SEQUENCE [LARGE SCALE GENOMIC DNA]</scope>
    <source>
        <strain evidence="1">BV-YZ2020</strain>
    </source>
</reference>
<comment type="caution">
    <text evidence="1">The sequence shown here is derived from an EMBL/GenBank/DDBJ whole genome shotgun (WGS) entry which is preliminary data.</text>
</comment>
<evidence type="ECO:0000313" key="1">
    <source>
        <dbReference type="EMBL" id="KAI4323041.1"/>
    </source>
</evidence>